<organism evidence="5 6">
    <name type="scientific">Empedobacter falsenii</name>
    <dbReference type="NCBI Taxonomy" id="343874"/>
    <lineage>
        <taxon>Bacteria</taxon>
        <taxon>Pseudomonadati</taxon>
        <taxon>Bacteroidota</taxon>
        <taxon>Flavobacteriia</taxon>
        <taxon>Flavobacteriales</taxon>
        <taxon>Weeksellaceae</taxon>
        <taxon>Empedobacter</taxon>
    </lineage>
</organism>
<dbReference type="GO" id="GO:0004519">
    <property type="term" value="F:endonuclease activity"/>
    <property type="evidence" value="ECO:0007669"/>
    <property type="project" value="UniProtKB-KW"/>
</dbReference>
<dbReference type="RefSeq" id="WP_284584012.1">
    <property type="nucleotide sequence ID" value="NZ_CP106831.1"/>
</dbReference>
<keyword evidence="5" id="KW-0540">Nuclease</keyword>
<keyword evidence="5" id="KW-0378">Hydrolase</keyword>
<feature type="domain" description="Type I restriction modification DNA specificity" evidence="4">
    <location>
        <begin position="192"/>
        <end position="370"/>
    </location>
</feature>
<reference evidence="5 6" key="1">
    <citation type="submission" date="2022-09" db="EMBL/GenBank/DDBJ databases">
        <title>Whole genome sequencing analysis of tet(X)-positive Empedobacter falsenii YWS9-3.</title>
        <authorList>
            <person name="Chen C."/>
            <person name="Lv Y.-L."/>
        </authorList>
    </citation>
    <scope>NUCLEOTIDE SEQUENCE [LARGE SCALE GENOMIC DNA]</scope>
    <source>
        <strain evidence="5 6">YWS9-3_T</strain>
    </source>
</reference>
<evidence type="ECO:0000256" key="3">
    <source>
        <dbReference type="ARBA" id="ARBA00023125"/>
    </source>
</evidence>
<gene>
    <name evidence="5" type="ORF">OBA43_04645</name>
</gene>
<keyword evidence="5" id="KW-0255">Endonuclease</keyword>
<sequence length="389" mass="45310">MSKLDELLKGIDVEWKTLGEVCEIIRGVRVTKKDLIENGKYPVVSGGTGYMGFVNEYNREENSITIAQYGTAGFVKWQNEKFWANDVAFTIYPINEDILLKRFLYYFLINKQNYLYEISNKIAVPFSISKEKILQIKIPIAPIEIQQEIVRVLDELTSLTNQLTTELETERQSRKKQFEFFREQLFRFEEGNIEFKTLGDITKLITKGTTPKIFSSNGINFIKIESFNNNKIIPNKFMFISKEIHEKELKRSILKSEDILFAIAGATIGKCAIVSEDILPANTNQALAIIRLNENINVKYIFNFLQSLEMKKYIEKFNKTSAQPNLNLKQISDFKIPIPSLEEQERIVKLLDQFDATHTAIEEEITKEIKLRTQQYEYYREKLLSFPQN</sequence>
<dbReference type="PANTHER" id="PTHR43140:SF1">
    <property type="entry name" value="TYPE I RESTRICTION ENZYME ECOKI SPECIFICITY SUBUNIT"/>
    <property type="match status" value="1"/>
</dbReference>
<feature type="domain" description="Type I restriction modification DNA specificity" evidence="4">
    <location>
        <begin position="12"/>
        <end position="168"/>
    </location>
</feature>
<comment type="similarity">
    <text evidence="1">Belongs to the type-I restriction system S methylase family.</text>
</comment>
<dbReference type="Gene3D" id="3.90.220.20">
    <property type="entry name" value="DNA methylase specificity domains"/>
    <property type="match status" value="2"/>
</dbReference>
<dbReference type="Proteomes" id="UP001223501">
    <property type="component" value="Chromosome"/>
</dbReference>
<protein>
    <submittedName>
        <fullName evidence="5">Restriction endonuclease subunit S</fullName>
    </submittedName>
</protein>
<dbReference type="PANTHER" id="PTHR43140">
    <property type="entry name" value="TYPE-1 RESTRICTION ENZYME ECOKI SPECIFICITY PROTEIN"/>
    <property type="match status" value="1"/>
</dbReference>
<dbReference type="InterPro" id="IPR000055">
    <property type="entry name" value="Restrct_endonuc_typeI_TRD"/>
</dbReference>
<evidence type="ECO:0000313" key="5">
    <source>
        <dbReference type="EMBL" id="WIH98222.1"/>
    </source>
</evidence>
<evidence type="ECO:0000313" key="6">
    <source>
        <dbReference type="Proteomes" id="UP001223501"/>
    </source>
</evidence>
<dbReference type="InterPro" id="IPR051212">
    <property type="entry name" value="Type-I_RE_S_subunit"/>
</dbReference>
<dbReference type="CDD" id="cd17246">
    <property type="entry name" value="RMtype1_S_SonII-TRD2-CR2_like"/>
    <property type="match status" value="1"/>
</dbReference>
<accession>A0ABY8VA45</accession>
<dbReference type="InterPro" id="IPR044946">
    <property type="entry name" value="Restrct_endonuc_typeI_TRD_sf"/>
</dbReference>
<evidence type="ECO:0000259" key="4">
    <source>
        <dbReference type="Pfam" id="PF01420"/>
    </source>
</evidence>
<keyword evidence="3" id="KW-0238">DNA-binding</keyword>
<dbReference type="Pfam" id="PF01420">
    <property type="entry name" value="Methylase_S"/>
    <property type="match status" value="2"/>
</dbReference>
<dbReference type="SUPFAM" id="SSF116734">
    <property type="entry name" value="DNA methylase specificity domain"/>
    <property type="match status" value="2"/>
</dbReference>
<dbReference type="CDD" id="cd17291">
    <property type="entry name" value="RMtype1_S_MgeORF438P-TRD-CR_like"/>
    <property type="match status" value="1"/>
</dbReference>
<dbReference type="EMBL" id="CP106831">
    <property type="protein sequence ID" value="WIH98222.1"/>
    <property type="molecule type" value="Genomic_DNA"/>
</dbReference>
<keyword evidence="2" id="KW-0680">Restriction system</keyword>
<proteinExistence type="inferred from homology"/>
<evidence type="ECO:0000256" key="1">
    <source>
        <dbReference type="ARBA" id="ARBA00010923"/>
    </source>
</evidence>
<name>A0ABY8VA45_9FLAO</name>
<evidence type="ECO:0000256" key="2">
    <source>
        <dbReference type="ARBA" id="ARBA00022747"/>
    </source>
</evidence>
<keyword evidence="6" id="KW-1185">Reference proteome</keyword>